<comment type="similarity">
    <text evidence="3 12">Belongs to the cytochrome P450 family.</text>
</comment>
<evidence type="ECO:0000256" key="12">
    <source>
        <dbReference type="RuleBase" id="RU000461"/>
    </source>
</evidence>
<keyword evidence="10 12" id="KW-0503">Monooxygenase</keyword>
<dbReference type="EMBL" id="JASCZI010120911">
    <property type="protein sequence ID" value="MED6157488.1"/>
    <property type="molecule type" value="Genomic_DNA"/>
</dbReference>
<dbReference type="InterPro" id="IPR017972">
    <property type="entry name" value="Cyt_P450_CS"/>
</dbReference>
<dbReference type="PANTHER" id="PTHR47955:SF22">
    <property type="entry name" value="CYTOCHROME P450 83B1-LIKE"/>
    <property type="match status" value="1"/>
</dbReference>
<dbReference type="PRINTS" id="PR00385">
    <property type="entry name" value="P450"/>
</dbReference>
<dbReference type="CDD" id="cd11072">
    <property type="entry name" value="CYP71-like"/>
    <property type="match status" value="1"/>
</dbReference>
<evidence type="ECO:0000256" key="5">
    <source>
        <dbReference type="ARBA" id="ARBA00022692"/>
    </source>
</evidence>
<dbReference type="PRINTS" id="PR00463">
    <property type="entry name" value="EP450I"/>
</dbReference>
<dbReference type="Proteomes" id="UP001341840">
    <property type="component" value="Unassembled WGS sequence"/>
</dbReference>
<dbReference type="InterPro" id="IPR001128">
    <property type="entry name" value="Cyt_P450"/>
</dbReference>
<keyword evidence="7" id="KW-1133">Transmembrane helix</keyword>
<evidence type="ECO:0000313" key="14">
    <source>
        <dbReference type="EMBL" id="MED6157488.1"/>
    </source>
</evidence>
<dbReference type="InterPro" id="IPR002401">
    <property type="entry name" value="Cyt_P450_E_grp-I"/>
</dbReference>
<keyword evidence="13" id="KW-0732">Signal</keyword>
<evidence type="ECO:0000256" key="13">
    <source>
        <dbReference type="SAM" id="SignalP"/>
    </source>
</evidence>
<keyword evidence="9 12" id="KW-0408">Iron</keyword>
<protein>
    <submittedName>
        <fullName evidence="14">Uncharacterized protein</fullName>
    </submittedName>
</protein>
<dbReference type="Gene3D" id="1.10.630.10">
    <property type="entry name" value="Cytochrome P450"/>
    <property type="match status" value="1"/>
</dbReference>
<sequence>MVSPLLLVLFLTLPLSLFFQFFQKRKNKAFPPGPRGLPIIGNLHQLDNSSLYLQLFELSKKYGPIFSLQLGLRKAIVISSPKLAKELFRNHDREVAGRPKLTGQQKLTYNGLDMFFSQYDNYWREIRKICDTHVLSAKRVSSFSSIREFEVKQLVKKISSNASSNKVMNLNEVSMTLSSTIICRIAFGRRYEDDGVERSKFHSLFNELQDMMVTFFVSDYIPFMGWIDRVKGLHARLDRTFKEFDEFFQEVIEEHMDPNRHTNSEEEDFVDVLLQLKKQRSFSFELTYGHIKAILVDILVASTDTTAATIVWAMTALMKNPRVMNKVQEEIRSFGQQKDFLDEDDIQNCSYFKVLMKEILRLYLPAPLLVPKETNEKCTLGGYEIPAKTIVYINGWAVHRDSEAWKNSEEFCPERFLESSIDFKGQDFELIPFGAGRRICPGMHMAVVAPDLILANLLYSFDWELPEGVKIGDIDFEALPGLTQHKKNPLYLIAKTKKE</sequence>
<evidence type="ECO:0000256" key="9">
    <source>
        <dbReference type="ARBA" id="ARBA00023004"/>
    </source>
</evidence>
<evidence type="ECO:0000256" key="10">
    <source>
        <dbReference type="ARBA" id="ARBA00023033"/>
    </source>
</evidence>
<evidence type="ECO:0000313" key="15">
    <source>
        <dbReference type="Proteomes" id="UP001341840"/>
    </source>
</evidence>
<keyword evidence="4 12" id="KW-0349">Heme</keyword>
<feature type="signal peptide" evidence="13">
    <location>
        <begin position="1"/>
        <end position="18"/>
    </location>
</feature>
<evidence type="ECO:0000256" key="4">
    <source>
        <dbReference type="ARBA" id="ARBA00022617"/>
    </source>
</evidence>
<accession>A0ABU6UCU3</accession>
<dbReference type="InterPro" id="IPR036396">
    <property type="entry name" value="Cyt_P450_sf"/>
</dbReference>
<comment type="cofactor">
    <cofactor evidence="1">
        <name>heme</name>
        <dbReference type="ChEBI" id="CHEBI:30413"/>
    </cofactor>
</comment>
<keyword evidence="15" id="KW-1185">Reference proteome</keyword>
<comment type="subcellular location">
    <subcellularLocation>
        <location evidence="2">Membrane</location>
        <topology evidence="2">Single-pass membrane protein</topology>
    </subcellularLocation>
</comment>
<evidence type="ECO:0000256" key="3">
    <source>
        <dbReference type="ARBA" id="ARBA00010617"/>
    </source>
</evidence>
<feature type="chain" id="PRO_5046473043" evidence="13">
    <location>
        <begin position="19"/>
        <end position="499"/>
    </location>
</feature>
<gene>
    <name evidence="14" type="ORF">PIB30_023529</name>
</gene>
<keyword evidence="5" id="KW-0812">Transmembrane</keyword>
<evidence type="ECO:0000256" key="8">
    <source>
        <dbReference type="ARBA" id="ARBA00023002"/>
    </source>
</evidence>
<keyword evidence="11" id="KW-0472">Membrane</keyword>
<dbReference type="PANTHER" id="PTHR47955">
    <property type="entry name" value="CYTOCHROME P450 FAMILY 71 PROTEIN"/>
    <property type="match status" value="1"/>
</dbReference>
<keyword evidence="8 12" id="KW-0560">Oxidoreductase</keyword>
<dbReference type="SUPFAM" id="SSF48264">
    <property type="entry name" value="Cytochrome P450"/>
    <property type="match status" value="1"/>
</dbReference>
<dbReference type="PROSITE" id="PS00086">
    <property type="entry name" value="CYTOCHROME_P450"/>
    <property type="match status" value="1"/>
</dbReference>
<evidence type="ECO:0000256" key="2">
    <source>
        <dbReference type="ARBA" id="ARBA00004167"/>
    </source>
</evidence>
<dbReference type="Pfam" id="PF00067">
    <property type="entry name" value="p450"/>
    <property type="match status" value="1"/>
</dbReference>
<proteinExistence type="inferred from homology"/>
<name>A0ABU6UCU3_9FABA</name>
<organism evidence="14 15">
    <name type="scientific">Stylosanthes scabra</name>
    <dbReference type="NCBI Taxonomy" id="79078"/>
    <lineage>
        <taxon>Eukaryota</taxon>
        <taxon>Viridiplantae</taxon>
        <taxon>Streptophyta</taxon>
        <taxon>Embryophyta</taxon>
        <taxon>Tracheophyta</taxon>
        <taxon>Spermatophyta</taxon>
        <taxon>Magnoliopsida</taxon>
        <taxon>eudicotyledons</taxon>
        <taxon>Gunneridae</taxon>
        <taxon>Pentapetalae</taxon>
        <taxon>rosids</taxon>
        <taxon>fabids</taxon>
        <taxon>Fabales</taxon>
        <taxon>Fabaceae</taxon>
        <taxon>Papilionoideae</taxon>
        <taxon>50 kb inversion clade</taxon>
        <taxon>dalbergioids sensu lato</taxon>
        <taxon>Dalbergieae</taxon>
        <taxon>Pterocarpus clade</taxon>
        <taxon>Stylosanthes</taxon>
    </lineage>
</organism>
<evidence type="ECO:0000256" key="1">
    <source>
        <dbReference type="ARBA" id="ARBA00001971"/>
    </source>
</evidence>
<evidence type="ECO:0000256" key="11">
    <source>
        <dbReference type="ARBA" id="ARBA00023136"/>
    </source>
</evidence>
<comment type="caution">
    <text evidence="14">The sequence shown here is derived from an EMBL/GenBank/DDBJ whole genome shotgun (WGS) entry which is preliminary data.</text>
</comment>
<reference evidence="14 15" key="1">
    <citation type="journal article" date="2023" name="Plants (Basel)">
        <title>Bridging the Gap: Combining Genomics and Transcriptomics Approaches to Understand Stylosanthes scabra, an Orphan Legume from the Brazilian Caatinga.</title>
        <authorList>
            <person name="Ferreira-Neto J.R.C."/>
            <person name="da Silva M.D."/>
            <person name="Binneck E."/>
            <person name="de Melo N.F."/>
            <person name="da Silva R.H."/>
            <person name="de Melo A.L.T.M."/>
            <person name="Pandolfi V."/>
            <person name="Bustamante F.O."/>
            <person name="Brasileiro-Vidal A.C."/>
            <person name="Benko-Iseppon A.M."/>
        </authorList>
    </citation>
    <scope>NUCLEOTIDE SEQUENCE [LARGE SCALE GENOMIC DNA]</scope>
    <source>
        <tissue evidence="14">Leaves</tissue>
    </source>
</reference>
<keyword evidence="6 12" id="KW-0479">Metal-binding</keyword>
<evidence type="ECO:0000256" key="6">
    <source>
        <dbReference type="ARBA" id="ARBA00022723"/>
    </source>
</evidence>
<evidence type="ECO:0000256" key="7">
    <source>
        <dbReference type="ARBA" id="ARBA00022989"/>
    </source>
</evidence>